<organism evidence="1">
    <name type="scientific">bioreactor metagenome</name>
    <dbReference type="NCBI Taxonomy" id="1076179"/>
    <lineage>
        <taxon>unclassified sequences</taxon>
        <taxon>metagenomes</taxon>
        <taxon>ecological metagenomes</taxon>
    </lineage>
</organism>
<name>A0A645F3Q0_9ZZZZ</name>
<proteinExistence type="predicted"/>
<dbReference type="EMBL" id="VSSQ01053168">
    <property type="protein sequence ID" value="MPN07203.1"/>
    <property type="molecule type" value="Genomic_DNA"/>
</dbReference>
<gene>
    <name evidence="1" type="ORF">SDC9_154469</name>
</gene>
<comment type="caution">
    <text evidence="1">The sequence shown here is derived from an EMBL/GenBank/DDBJ whole genome shotgun (WGS) entry which is preliminary data.</text>
</comment>
<sequence>MSIDYAVYCGDELLFIGTRKECMERFSWKKGNFHKLSSPKWVADNGDKGRTVVIRLEDDEE</sequence>
<protein>
    <submittedName>
        <fullName evidence="1">Uncharacterized protein</fullName>
    </submittedName>
</protein>
<accession>A0A645F3Q0</accession>
<reference evidence="1" key="1">
    <citation type="submission" date="2019-08" db="EMBL/GenBank/DDBJ databases">
        <authorList>
            <person name="Kucharzyk K."/>
            <person name="Murdoch R.W."/>
            <person name="Higgins S."/>
            <person name="Loffler F."/>
        </authorList>
    </citation>
    <scope>NUCLEOTIDE SEQUENCE</scope>
</reference>
<dbReference type="AlphaFoldDB" id="A0A645F3Q0"/>
<evidence type="ECO:0000313" key="1">
    <source>
        <dbReference type="EMBL" id="MPN07203.1"/>
    </source>
</evidence>